<feature type="transmembrane region" description="Helical" evidence="1">
    <location>
        <begin position="73"/>
        <end position="95"/>
    </location>
</feature>
<dbReference type="EMBL" id="BAABHM010000012">
    <property type="protein sequence ID" value="GAA4706607.1"/>
    <property type="molecule type" value="Genomic_DNA"/>
</dbReference>
<keyword evidence="1" id="KW-0812">Transmembrane</keyword>
<comment type="caution">
    <text evidence="2">The sequence shown here is derived from an EMBL/GenBank/DDBJ whole genome shotgun (WGS) entry which is preliminary data.</text>
</comment>
<evidence type="ECO:0000313" key="2">
    <source>
        <dbReference type="EMBL" id="GAA4706607.1"/>
    </source>
</evidence>
<feature type="transmembrane region" description="Helical" evidence="1">
    <location>
        <begin position="32"/>
        <end position="61"/>
    </location>
</feature>
<evidence type="ECO:0000313" key="3">
    <source>
        <dbReference type="Proteomes" id="UP001500843"/>
    </source>
</evidence>
<name>A0ABP8XIH4_9MICO</name>
<keyword evidence="1" id="KW-1133">Transmembrane helix</keyword>
<sequence>MTPSTAFATGTGLATGVGPDFGAVTGSGLYPIIGALLTITLVTAVAMLVVCAAIWAVASAVGSWQVTSKSRTGVLLAAAGSVLSGGALTWINWLIDLGNTL</sequence>
<dbReference type="Pfam" id="PF19607">
    <property type="entry name" value="DUF6112"/>
    <property type="match status" value="1"/>
</dbReference>
<dbReference type="InterPro" id="IPR046094">
    <property type="entry name" value="DUF6112"/>
</dbReference>
<evidence type="ECO:0008006" key="4">
    <source>
        <dbReference type="Google" id="ProtNLM"/>
    </source>
</evidence>
<keyword evidence="1" id="KW-0472">Membrane</keyword>
<accession>A0ABP8XIH4</accession>
<proteinExistence type="predicted"/>
<protein>
    <recommendedName>
        <fullName evidence="4">Integral membrane protein</fullName>
    </recommendedName>
</protein>
<dbReference type="Proteomes" id="UP001500843">
    <property type="component" value="Unassembled WGS sequence"/>
</dbReference>
<dbReference type="RefSeq" id="WP_253869318.1">
    <property type="nucleotide sequence ID" value="NZ_BAABHM010000012.1"/>
</dbReference>
<evidence type="ECO:0000256" key="1">
    <source>
        <dbReference type="SAM" id="Phobius"/>
    </source>
</evidence>
<reference evidence="3" key="1">
    <citation type="journal article" date="2019" name="Int. J. Syst. Evol. Microbiol.">
        <title>The Global Catalogue of Microorganisms (GCM) 10K type strain sequencing project: providing services to taxonomists for standard genome sequencing and annotation.</title>
        <authorList>
            <consortium name="The Broad Institute Genomics Platform"/>
            <consortium name="The Broad Institute Genome Sequencing Center for Infectious Disease"/>
            <person name="Wu L."/>
            <person name="Ma J."/>
        </authorList>
    </citation>
    <scope>NUCLEOTIDE SEQUENCE [LARGE SCALE GENOMIC DNA]</scope>
    <source>
        <strain evidence="3">JCM 17975</strain>
    </source>
</reference>
<gene>
    <name evidence="2" type="ORF">GCM10023198_31010</name>
</gene>
<keyword evidence="3" id="KW-1185">Reference proteome</keyword>
<organism evidence="2 3">
    <name type="scientific">Promicromonospora umidemergens</name>
    <dbReference type="NCBI Taxonomy" id="629679"/>
    <lineage>
        <taxon>Bacteria</taxon>
        <taxon>Bacillati</taxon>
        <taxon>Actinomycetota</taxon>
        <taxon>Actinomycetes</taxon>
        <taxon>Micrococcales</taxon>
        <taxon>Promicromonosporaceae</taxon>
        <taxon>Promicromonospora</taxon>
    </lineage>
</organism>